<evidence type="ECO:0000256" key="1">
    <source>
        <dbReference type="SAM" id="MobiDB-lite"/>
    </source>
</evidence>
<gene>
    <name evidence="2" type="ORF">OUZ56_028506</name>
</gene>
<accession>A0ABR0B428</accession>
<dbReference type="EMBL" id="JAOYFB010000040">
    <property type="protein sequence ID" value="KAK4036451.1"/>
    <property type="molecule type" value="Genomic_DNA"/>
</dbReference>
<organism evidence="2 3">
    <name type="scientific">Daphnia magna</name>
    <dbReference type="NCBI Taxonomy" id="35525"/>
    <lineage>
        <taxon>Eukaryota</taxon>
        <taxon>Metazoa</taxon>
        <taxon>Ecdysozoa</taxon>
        <taxon>Arthropoda</taxon>
        <taxon>Crustacea</taxon>
        <taxon>Branchiopoda</taxon>
        <taxon>Diplostraca</taxon>
        <taxon>Cladocera</taxon>
        <taxon>Anomopoda</taxon>
        <taxon>Daphniidae</taxon>
        <taxon>Daphnia</taxon>
    </lineage>
</organism>
<evidence type="ECO:0000313" key="3">
    <source>
        <dbReference type="Proteomes" id="UP001234178"/>
    </source>
</evidence>
<proteinExistence type="predicted"/>
<feature type="region of interest" description="Disordered" evidence="1">
    <location>
        <begin position="1"/>
        <end position="30"/>
    </location>
</feature>
<sequence length="105" mass="11242">MHLPTGSAGGLIAKGGGAGRKSQFSEKEDTVRGVEAPYPVLRWLMAMVSDSLKETGLLNGEARAPLMHYKRGFNRAECNRLAGSVNGITRELGAQEEGGEIWLGK</sequence>
<evidence type="ECO:0000313" key="2">
    <source>
        <dbReference type="EMBL" id="KAK4036451.1"/>
    </source>
</evidence>
<protein>
    <submittedName>
        <fullName evidence="2">Uncharacterized protein</fullName>
    </submittedName>
</protein>
<dbReference type="Proteomes" id="UP001234178">
    <property type="component" value="Unassembled WGS sequence"/>
</dbReference>
<feature type="compositionally biased region" description="Gly residues" evidence="1">
    <location>
        <begin position="7"/>
        <end position="19"/>
    </location>
</feature>
<comment type="caution">
    <text evidence="2">The sequence shown here is derived from an EMBL/GenBank/DDBJ whole genome shotgun (WGS) entry which is preliminary data.</text>
</comment>
<keyword evidence="3" id="KW-1185">Reference proteome</keyword>
<name>A0ABR0B428_9CRUS</name>
<reference evidence="2 3" key="1">
    <citation type="journal article" date="2023" name="Nucleic Acids Res.">
        <title>The hologenome of Daphnia magna reveals possible DNA methylation and microbiome-mediated evolution of the host genome.</title>
        <authorList>
            <person name="Chaturvedi A."/>
            <person name="Li X."/>
            <person name="Dhandapani V."/>
            <person name="Marshall H."/>
            <person name="Kissane S."/>
            <person name="Cuenca-Cambronero M."/>
            <person name="Asole G."/>
            <person name="Calvet F."/>
            <person name="Ruiz-Romero M."/>
            <person name="Marangio P."/>
            <person name="Guigo R."/>
            <person name="Rago D."/>
            <person name="Mirbahai L."/>
            <person name="Eastwood N."/>
            <person name="Colbourne J.K."/>
            <person name="Zhou J."/>
            <person name="Mallon E."/>
            <person name="Orsini L."/>
        </authorList>
    </citation>
    <scope>NUCLEOTIDE SEQUENCE [LARGE SCALE GENOMIC DNA]</scope>
    <source>
        <strain evidence="2">LRV0_1</strain>
    </source>
</reference>